<comment type="caution">
    <text evidence="3">The sequence shown here is derived from an EMBL/GenBank/DDBJ whole genome shotgun (WGS) entry which is preliminary data.</text>
</comment>
<protein>
    <recommendedName>
        <fullName evidence="2">Reverse transcriptase Ty1/copia-type domain-containing protein</fullName>
    </recommendedName>
</protein>
<sequence length="1140" mass="126665">MNFKGTFNTGRGAGTVWLQGLTGNLIASTEAIPEIVTDYFYMGEEEKAATHVFIKDRVTSMIGATVLDGKTSTYAAKYFTNFLVELGYRRIILKSDNEPALLKLRREAVKDMQIEVVPRESPVSDHQANGAAESGVREAKKGIRALKTSTEDRYGRKLAEDHVLLAWLARHVAQTSNRYKVGEDGRTPVQRSTGRRWKKPALLFGECIMARLAVTRAGKRDYENIMIPGVYVGHSARSGSLIILTEDGVRYAKSFRQRPHGERFDLAFLDKVRGLPWDVAHRAGRAPQVLEGREAVGLPILPPPGAAGAQEGLKRDVYITAKMTEKYGLTPECPACTEIFFGGSTRQGHAPTCRSRIVEAMEKDPDGRLRLAAARKRKKASTAAPDAKQEPEVEDAVREKPEEEQEEVDMTVEEGIGGEMLEDAPEGNHMQVVKPERNMKCDIGSLSEQDIDPAVPRPDVQAGGSSASTAAPAAGSSSGAMAGTSGISEKSAPAVGQAHNADVGAFSAYKDKYFAETVKHVTEFYTGSEFEGDSEGIRGVSRIAVEMSAMDVSEVLSRGNRRLGLRAGFAIDLQLQRPDGQFWDLSRDEDIDMLDKLQDKYKPEVLIGCPSSTVFSRLRSPSRVNLDPNTVSLEMQDGRRHLRASVDAYRKQIKMGKLFLHEVPGITTSRGEDIMAELENMPGVYKVAGPMCKWRLAGTIQSGRSGYVRRETSWLTNSRELAAMLQDERVSLQGKSGWYRHVRPVGFQKVRSTHIYPPRLMYAILRVVRDQLVHRMELSSMDICTAGPIAEEPEVYSDEQWKTYYDDVNGGIIPTKLVEDARQLERDWVAKEGVYTKVPREVMESEGATAIPLLWIDTNKGDANKPVVRSRLVVMEATKGKKAKFEQLSPEKLFSAMPWLEALKLLCSIQATQQRSSRGAELKLAFWDISRAHFMSKCERRLFVKLPEGDPDRHTHVGLLQRTMYGTQDASHLWQKNYTDLLAKKGYVLGKTNPSIFYNPFDGSRLFVHGDDFVLLGDQRSITEMDTLLNSKFTCKHVATLGTEAGDSQEACILNRIVRITEDGIEIEGLGKQRHVNTRYLWLQDRVASGDIRIVKVRTTEQMADPLTKAMAVGMRDPLLTTAGLVFDSSRAVTQKGLLA</sequence>
<dbReference type="InterPro" id="IPR013103">
    <property type="entry name" value="RVT_2"/>
</dbReference>
<evidence type="ECO:0000313" key="4">
    <source>
        <dbReference type="Proteomes" id="UP001189429"/>
    </source>
</evidence>
<feature type="compositionally biased region" description="Low complexity" evidence="1">
    <location>
        <begin position="462"/>
        <end position="488"/>
    </location>
</feature>
<gene>
    <name evidence="3" type="ORF">PCOR1329_LOCUS46616</name>
</gene>
<name>A0ABN9UBN6_9DINO</name>
<accession>A0ABN9UBN6</accession>
<proteinExistence type="predicted"/>
<evidence type="ECO:0000256" key="1">
    <source>
        <dbReference type="SAM" id="MobiDB-lite"/>
    </source>
</evidence>
<feature type="region of interest" description="Disordered" evidence="1">
    <location>
        <begin position="448"/>
        <end position="488"/>
    </location>
</feature>
<dbReference type="EMBL" id="CAUYUJ010015610">
    <property type="protein sequence ID" value="CAK0856159.1"/>
    <property type="molecule type" value="Genomic_DNA"/>
</dbReference>
<evidence type="ECO:0000259" key="2">
    <source>
        <dbReference type="Pfam" id="PF07727"/>
    </source>
</evidence>
<dbReference type="Gene3D" id="3.30.420.10">
    <property type="entry name" value="Ribonuclease H-like superfamily/Ribonuclease H"/>
    <property type="match status" value="1"/>
</dbReference>
<dbReference type="Proteomes" id="UP001189429">
    <property type="component" value="Unassembled WGS sequence"/>
</dbReference>
<feature type="domain" description="Reverse transcriptase Ty1/copia-type" evidence="2">
    <location>
        <begin position="844"/>
        <end position="1041"/>
    </location>
</feature>
<organism evidence="3 4">
    <name type="scientific">Prorocentrum cordatum</name>
    <dbReference type="NCBI Taxonomy" id="2364126"/>
    <lineage>
        <taxon>Eukaryota</taxon>
        <taxon>Sar</taxon>
        <taxon>Alveolata</taxon>
        <taxon>Dinophyceae</taxon>
        <taxon>Prorocentrales</taxon>
        <taxon>Prorocentraceae</taxon>
        <taxon>Prorocentrum</taxon>
    </lineage>
</organism>
<reference evidence="3" key="1">
    <citation type="submission" date="2023-10" db="EMBL/GenBank/DDBJ databases">
        <authorList>
            <person name="Chen Y."/>
            <person name="Shah S."/>
            <person name="Dougan E. K."/>
            <person name="Thang M."/>
            <person name="Chan C."/>
        </authorList>
    </citation>
    <scope>NUCLEOTIDE SEQUENCE [LARGE SCALE GENOMIC DNA]</scope>
</reference>
<keyword evidence="4" id="KW-1185">Reference proteome</keyword>
<dbReference type="Pfam" id="PF07727">
    <property type="entry name" value="RVT_2"/>
    <property type="match status" value="1"/>
</dbReference>
<feature type="region of interest" description="Disordered" evidence="1">
    <location>
        <begin position="376"/>
        <end position="409"/>
    </location>
</feature>
<dbReference type="InterPro" id="IPR036397">
    <property type="entry name" value="RNaseH_sf"/>
</dbReference>
<feature type="compositionally biased region" description="Basic and acidic residues" evidence="1">
    <location>
        <begin position="387"/>
        <end position="401"/>
    </location>
</feature>
<evidence type="ECO:0000313" key="3">
    <source>
        <dbReference type="EMBL" id="CAK0856159.1"/>
    </source>
</evidence>